<dbReference type="AlphaFoldDB" id="A0A1Q8YEW3"/>
<evidence type="ECO:0000313" key="5">
    <source>
        <dbReference type="EMBL" id="OLP06512.1"/>
    </source>
</evidence>
<dbReference type="RefSeq" id="WP_075586936.1">
    <property type="nucleotide sequence ID" value="NZ_MSYM01000013.1"/>
</dbReference>
<evidence type="ECO:0000259" key="4">
    <source>
        <dbReference type="Pfam" id="PF22335"/>
    </source>
</evidence>
<dbReference type="Pfam" id="PF12469">
    <property type="entry name" value="Cmr2_N"/>
    <property type="match status" value="1"/>
</dbReference>
<dbReference type="InterPro" id="IPR013407">
    <property type="entry name" value="CRISPR-assoc_prot_Cmr2"/>
</dbReference>
<proteinExistence type="predicted"/>
<dbReference type="GO" id="GO:0000166">
    <property type="term" value="F:nucleotide binding"/>
    <property type="evidence" value="ECO:0007669"/>
    <property type="project" value="UniProtKB-KW"/>
</dbReference>
<dbReference type="EMBL" id="MSYM01000013">
    <property type="protein sequence ID" value="OLP06512.1"/>
    <property type="molecule type" value="Genomic_DNA"/>
</dbReference>
<keyword evidence="6" id="KW-1185">Reference proteome</keyword>
<evidence type="ECO:0000259" key="3">
    <source>
        <dbReference type="Pfam" id="PF12469"/>
    </source>
</evidence>
<sequence length="1048" mass="114823">MTIHKTNYPKKLAAWLHDPAEKQLVLMRDPVGHEGGSIVAIGKELGLPTQPAMRKVNGIWKKLDYDKLKQDKSVHAADCLAAAADRPNWPRRDDVKGYQQFESVKFAKVPELIHPLSGETLHLGSLDLAIDAEHIKTVSQAHFESLIQEDDDDLRKTFLAFWRFGPELGADAEQIGALWPMLPADSRTPDHSIWSHVDTVSAIHTALAVDNDGHPDQPALLVMSFGPVQGFIGQARSTSDLWAGSHLLSSLVWEAMKPIVSHLGPDVMVFPALRGVPVVDQWLMSPEAGGDAFKQLFENIDSELLSDNTDTNPLFAASLPNKFMAIVPSKQAAALAELAIAAIRNAAKNWTIEAAELTFKTAGMALTDVTRAQIKAQLAGFPEAYWAAATWPVGQGDDYKDAISAAKQLHTALDSIHPKLKEQGVFQEATWQVLTKELKLNGLKFFEPNTGILYPAVYELAERALGAAKATRPFVPMLEEGHRCTLTGEAEWLTDTRSLPDGRSLLGASRTERASHSVWGKLAAKKPSWVKKGEHLGAIATLKRLWPTLFAKRVSDLTEGHVTRFVVSTHALALSTTMTRALQNGLDGAKLAALEELVFDQDSESATLPKSVLREVREHFKGDRALQQRAVDVFKRLPAALDALKESTQRDADGDLREFEGALQRILGAKPETYYALILMDGDRMGGWLAGNEDAYKLAYRDTWHSKVLGEMAKHESSNPTLTAYLNTKRPVSPGRHGAISQALNDFSTRLARHVVEDCCKGKLLYAGGDDVLALVAVDDLFDCMQLLRLAYSGIAPDDSMGLGERIGALRAGGSGKQRKLLLDKGFGLLDGRLMTLMGHKATASMGAVVAHHSAPLGMVMRELRAAESRAKNTPHGKDGKGDDINRDAFCLRVLKRGGGEVNVTSPWWPVADDQTPQTGQSALALMKQLAEQLALTDFSRGAIYRAQLWFEGLTDEASDCQSKTWREQMAHSLAYQFKRQTKEEKDAVGLLAHAVVNFVCDVIKPQQPRSAIDNFLVTSEFFAREARAFRPDKPVPKGKPEITGASA</sequence>
<evidence type="ECO:0000256" key="1">
    <source>
        <dbReference type="ARBA" id="ARBA00022741"/>
    </source>
</evidence>
<evidence type="ECO:0000313" key="6">
    <source>
        <dbReference type="Proteomes" id="UP000185911"/>
    </source>
</evidence>
<evidence type="ECO:0000256" key="2">
    <source>
        <dbReference type="ARBA" id="ARBA00023118"/>
    </source>
</evidence>
<comment type="caution">
    <text evidence="5">The sequence shown here is derived from an EMBL/GenBank/DDBJ whole genome shotgun (WGS) entry which is preliminary data.</text>
</comment>
<dbReference type="GO" id="GO:0051607">
    <property type="term" value="P:defense response to virus"/>
    <property type="evidence" value="ECO:0007669"/>
    <property type="project" value="UniProtKB-KW"/>
</dbReference>
<dbReference type="STRING" id="81479.RA876_07825"/>
<organism evidence="5 6">
    <name type="scientific">Rhodoferax antarcticus ANT.BR</name>
    <dbReference type="NCBI Taxonomy" id="1111071"/>
    <lineage>
        <taxon>Bacteria</taxon>
        <taxon>Pseudomonadati</taxon>
        <taxon>Pseudomonadota</taxon>
        <taxon>Betaproteobacteria</taxon>
        <taxon>Burkholderiales</taxon>
        <taxon>Comamonadaceae</taxon>
        <taxon>Rhodoferax</taxon>
    </lineage>
</organism>
<feature type="domain" description="CRISPR-associated protein Cmr2 N-terminal" evidence="3">
    <location>
        <begin position="220"/>
        <end position="350"/>
    </location>
</feature>
<reference evidence="5 6" key="1">
    <citation type="submission" date="2017-01" db="EMBL/GenBank/DDBJ databases">
        <title>Genome sequence of Rhodoferax antarcticus ANT.BR, a psychrophilic purple nonsulfur bacterium from an Antarctic microbial mat.</title>
        <authorList>
            <person name="Baker J."/>
            <person name="Riester C."/>
            <person name="Skinner B."/>
            <person name="Newell A."/>
            <person name="Swingley W."/>
            <person name="Madigan M."/>
            <person name="Jung D."/>
            <person name="Asao M."/>
            <person name="Chen M."/>
            <person name="Loughlin P."/>
            <person name="Pan H."/>
            <person name="Lin S."/>
            <person name="Li N."/>
            <person name="Shaw J."/>
            <person name="Prado M."/>
            <person name="Sherman C."/>
            <person name="Li X."/>
            <person name="Tang J."/>
            <person name="Blankenship R."/>
            <person name="Zhao T."/>
            <person name="Touchman J."/>
            <person name="Sattley M."/>
        </authorList>
    </citation>
    <scope>NUCLEOTIDE SEQUENCE [LARGE SCALE GENOMIC DNA]</scope>
    <source>
        <strain evidence="5 6">ANT.BR</strain>
    </source>
</reference>
<dbReference type="Pfam" id="PF22335">
    <property type="entry name" value="Cas10-Cmr2_palm2"/>
    <property type="match status" value="1"/>
</dbReference>
<gene>
    <name evidence="5" type="ORF">BLL52_2748</name>
</gene>
<name>A0A1Q8YEW3_9BURK</name>
<dbReference type="InterPro" id="IPR024615">
    <property type="entry name" value="CRISPR-assoc_Cmr2_N"/>
</dbReference>
<keyword evidence="1" id="KW-0547">Nucleotide-binding</keyword>
<dbReference type="Gene3D" id="3.30.70.2220">
    <property type="entry name" value="CRISPR-Cas system, Cmr2 subunit, D1 domain, cysteine cluster"/>
    <property type="match status" value="1"/>
</dbReference>
<keyword evidence="2" id="KW-0051">Antiviral defense</keyword>
<accession>A0A1Q8YEW3</accession>
<protein>
    <submittedName>
        <fullName evidence="5">CRISPR-associated protein, Crm2 family</fullName>
    </submittedName>
</protein>
<dbReference type="InterPro" id="IPR054767">
    <property type="entry name" value="Cas10-Cmr2_palm2"/>
</dbReference>
<dbReference type="InterPro" id="IPR043128">
    <property type="entry name" value="Rev_trsase/Diguanyl_cyclase"/>
</dbReference>
<dbReference type="InterPro" id="IPR038242">
    <property type="entry name" value="Cmr2_N"/>
</dbReference>
<dbReference type="Gene3D" id="3.30.70.270">
    <property type="match status" value="1"/>
</dbReference>
<dbReference type="NCBIfam" id="TIGR02577">
    <property type="entry name" value="cas_TM1794_Cmr2"/>
    <property type="match status" value="1"/>
</dbReference>
<feature type="domain" description="Cas10/Cmr2 second palm" evidence="4">
    <location>
        <begin position="674"/>
        <end position="795"/>
    </location>
</feature>
<dbReference type="Proteomes" id="UP000185911">
    <property type="component" value="Unassembled WGS sequence"/>
</dbReference>